<comment type="caution">
    <text evidence="1">The sequence shown here is derived from an EMBL/GenBank/DDBJ whole genome shotgun (WGS) entry which is preliminary data.</text>
</comment>
<sequence length="142" mass="15332">MRIVMRVKYSGSDYRDAALTVMVARVSWLKRVAASLAGEVHVLKAPPSGGKNGLQCPVLHGRLPRVGSGWCISRDLARAATASDGLALVFLDVLPHERLHRLSRSFLRVLPMLDLGLSSASEPCCTTWGEARPLPGDLCGEN</sequence>
<reference evidence="1 2" key="1">
    <citation type="submission" date="2019-05" db="EMBL/GenBank/DDBJ databases">
        <title>Another draft genome of Portunus trituberculatus and its Hox gene families provides insights of decapod evolution.</title>
        <authorList>
            <person name="Jeong J.-H."/>
            <person name="Song I."/>
            <person name="Kim S."/>
            <person name="Choi T."/>
            <person name="Kim D."/>
            <person name="Ryu S."/>
            <person name="Kim W."/>
        </authorList>
    </citation>
    <scope>NUCLEOTIDE SEQUENCE [LARGE SCALE GENOMIC DNA]</scope>
    <source>
        <tissue evidence="1">Muscle</tissue>
    </source>
</reference>
<dbReference type="EMBL" id="VSRR010000898">
    <property type="protein sequence ID" value="MPC20670.1"/>
    <property type="molecule type" value="Genomic_DNA"/>
</dbReference>
<evidence type="ECO:0000313" key="1">
    <source>
        <dbReference type="EMBL" id="MPC20670.1"/>
    </source>
</evidence>
<keyword evidence="2" id="KW-1185">Reference proteome</keyword>
<dbReference type="AlphaFoldDB" id="A0A5B7DH53"/>
<gene>
    <name evidence="1" type="ORF">E2C01_013624</name>
</gene>
<organism evidence="1 2">
    <name type="scientific">Portunus trituberculatus</name>
    <name type="common">Swimming crab</name>
    <name type="synonym">Neptunus trituberculatus</name>
    <dbReference type="NCBI Taxonomy" id="210409"/>
    <lineage>
        <taxon>Eukaryota</taxon>
        <taxon>Metazoa</taxon>
        <taxon>Ecdysozoa</taxon>
        <taxon>Arthropoda</taxon>
        <taxon>Crustacea</taxon>
        <taxon>Multicrustacea</taxon>
        <taxon>Malacostraca</taxon>
        <taxon>Eumalacostraca</taxon>
        <taxon>Eucarida</taxon>
        <taxon>Decapoda</taxon>
        <taxon>Pleocyemata</taxon>
        <taxon>Brachyura</taxon>
        <taxon>Eubrachyura</taxon>
        <taxon>Portunoidea</taxon>
        <taxon>Portunidae</taxon>
        <taxon>Portuninae</taxon>
        <taxon>Portunus</taxon>
    </lineage>
</organism>
<dbReference type="Proteomes" id="UP000324222">
    <property type="component" value="Unassembled WGS sequence"/>
</dbReference>
<accession>A0A5B7DH53</accession>
<proteinExistence type="predicted"/>
<protein>
    <submittedName>
        <fullName evidence="1">Uncharacterized protein</fullName>
    </submittedName>
</protein>
<name>A0A5B7DH53_PORTR</name>
<evidence type="ECO:0000313" key="2">
    <source>
        <dbReference type="Proteomes" id="UP000324222"/>
    </source>
</evidence>